<dbReference type="PANTHER" id="PTHR43544">
    <property type="entry name" value="SHORT-CHAIN DEHYDROGENASE/REDUCTASE"/>
    <property type="match status" value="1"/>
</dbReference>
<keyword evidence="3" id="KW-1185">Reference proteome</keyword>
<reference evidence="2 3" key="1">
    <citation type="submission" date="2019-06" db="EMBL/GenBank/DDBJ databases">
        <title>Whole genome shotgun sequence of Glutamicibacter nicotianae NBRC 14234.</title>
        <authorList>
            <person name="Hosoyama A."/>
            <person name="Uohara A."/>
            <person name="Ohji S."/>
            <person name="Ichikawa N."/>
        </authorList>
    </citation>
    <scope>NUCLEOTIDE SEQUENCE [LARGE SCALE GENOMIC DNA]</scope>
    <source>
        <strain evidence="2 3">NBRC 14234</strain>
    </source>
</reference>
<evidence type="ECO:0000313" key="2">
    <source>
        <dbReference type="EMBL" id="GEC13221.1"/>
    </source>
</evidence>
<sequence>MNELTPPPGQATETELFTDEELATALKVLSVVHTLDSADERHIAVRRATSNMFKAAKRYRKSQKRAEISAADRALIERTATGSPQRLDDETLGLDLSTPTQGQSAGQFRKPRGCYICKQRYTTVDAFHHYLCPDCAAAGRERRDARADLSGKRALLTGGRAKIGMHIALRLLRDGAHTTITTRFPKDAARRFAALEDSADWMHRLRIVGIDLRDPAQVISLADRIAAEGPLDILINNAAQTVRRTANSYQHLIESELQPLAGELAFGQGGPQLWGEANPPAEHPRALASAFRLEDSALLAPSTLGGYDAQQLADLAMTAGSASLERIAAGTAIDAGGLVPDVVTENSWTQILGDVDALEMLEVQLCNVTAPFLLASRLRPALAASEARRKYIVNVSAMEGQFSRRYKGAGHPHTNMAKASLNMLTRTSAEEMLATDRILMTAVDTGWITDERPHDAKVRMVAEGWHAPLDLIDGAARVYQPIVDGERGIDLYGCFLKDYQPSPW</sequence>
<dbReference type="InterPro" id="IPR036291">
    <property type="entry name" value="NAD(P)-bd_dom_sf"/>
</dbReference>
<name>A0ABQ0RN26_GLUNI</name>
<gene>
    <name evidence="2" type="ORF">ANI01nite_24240</name>
</gene>
<dbReference type="Gene3D" id="3.40.50.720">
    <property type="entry name" value="NAD(P)-binding Rossmann-like Domain"/>
    <property type="match status" value="2"/>
</dbReference>
<dbReference type="Proteomes" id="UP000316242">
    <property type="component" value="Unassembled WGS sequence"/>
</dbReference>
<dbReference type="PANTHER" id="PTHR43544:SF2">
    <property type="entry name" value="OXIDOREDUCTASE"/>
    <property type="match status" value="1"/>
</dbReference>
<evidence type="ECO:0000313" key="3">
    <source>
        <dbReference type="Proteomes" id="UP000316242"/>
    </source>
</evidence>
<dbReference type="Pfam" id="PF00106">
    <property type="entry name" value="adh_short"/>
    <property type="match status" value="1"/>
</dbReference>
<evidence type="ECO:0000256" key="1">
    <source>
        <dbReference type="SAM" id="MobiDB-lite"/>
    </source>
</evidence>
<dbReference type="InterPro" id="IPR051468">
    <property type="entry name" value="Fungal_SecMetab_SDRs"/>
</dbReference>
<proteinExistence type="predicted"/>
<organism evidence="2 3">
    <name type="scientific">Glutamicibacter nicotianae</name>
    <name type="common">Arthrobacter nicotianae</name>
    <dbReference type="NCBI Taxonomy" id="37929"/>
    <lineage>
        <taxon>Bacteria</taxon>
        <taxon>Bacillati</taxon>
        <taxon>Actinomycetota</taxon>
        <taxon>Actinomycetes</taxon>
        <taxon>Micrococcales</taxon>
        <taxon>Micrococcaceae</taxon>
        <taxon>Glutamicibacter</taxon>
    </lineage>
</organism>
<dbReference type="InterPro" id="IPR002347">
    <property type="entry name" value="SDR_fam"/>
</dbReference>
<dbReference type="EMBL" id="BJNE01000010">
    <property type="protein sequence ID" value="GEC13221.1"/>
    <property type="molecule type" value="Genomic_DNA"/>
</dbReference>
<feature type="region of interest" description="Disordered" evidence="1">
    <location>
        <begin position="77"/>
        <end position="107"/>
    </location>
</feature>
<comment type="caution">
    <text evidence="2">The sequence shown here is derived from an EMBL/GenBank/DDBJ whole genome shotgun (WGS) entry which is preliminary data.</text>
</comment>
<feature type="compositionally biased region" description="Polar residues" evidence="1">
    <location>
        <begin position="97"/>
        <end position="106"/>
    </location>
</feature>
<dbReference type="SUPFAM" id="SSF51735">
    <property type="entry name" value="NAD(P)-binding Rossmann-fold domains"/>
    <property type="match status" value="1"/>
</dbReference>
<dbReference type="RefSeq" id="WP_141358266.1">
    <property type="nucleotide sequence ID" value="NZ_BAAAWM010000001.1"/>
</dbReference>
<accession>A0ABQ0RN26</accession>
<protein>
    <submittedName>
        <fullName evidence="2">Oxidoreductase</fullName>
    </submittedName>
</protein>